<keyword evidence="2" id="KW-1185">Reference proteome</keyword>
<dbReference type="HOGENOM" id="CLU_2333772_0_0_1"/>
<comment type="caution">
    <text evidence="1">The sequence shown here is derived from an EMBL/GenBank/DDBJ whole genome shotgun (WGS) entry which is preliminary data.</text>
</comment>
<dbReference type="AlphaFoldDB" id="A0A086TGD9"/>
<accession>A0A086TGD9</accession>
<dbReference type="EMBL" id="JPKY01000003">
    <property type="protein sequence ID" value="KFH48421.1"/>
    <property type="molecule type" value="Genomic_DNA"/>
</dbReference>
<gene>
    <name evidence="1" type="ORF">ACRE_007170</name>
</gene>
<evidence type="ECO:0000313" key="1">
    <source>
        <dbReference type="EMBL" id="KFH48421.1"/>
    </source>
</evidence>
<evidence type="ECO:0000313" key="2">
    <source>
        <dbReference type="Proteomes" id="UP000029964"/>
    </source>
</evidence>
<protein>
    <submittedName>
        <fullName evidence="1">Uncharacterized protein</fullName>
    </submittedName>
</protein>
<name>A0A086TGD9_HAPC1</name>
<sequence>MCRYILLYNWCGCYGPIFTDDYCYRILEQLDRIYDPEAWEGNGMSELPFALPPECTPGWHNTRIEASGMACQLLESCPARLDPDRPFRR</sequence>
<proteinExistence type="predicted"/>
<dbReference type="OrthoDB" id="3443479at2759"/>
<reference evidence="2" key="1">
    <citation type="journal article" date="2014" name="Genome Announc.">
        <title>Genome sequence and annotation of Acremonium chrysogenum, producer of the beta-lactam antibiotic cephalosporin C.</title>
        <authorList>
            <person name="Terfehr D."/>
            <person name="Dahlmann T.A."/>
            <person name="Specht T."/>
            <person name="Zadra I."/>
            <person name="Kuernsteiner H."/>
            <person name="Kueck U."/>
        </authorList>
    </citation>
    <scope>NUCLEOTIDE SEQUENCE [LARGE SCALE GENOMIC DNA]</scope>
    <source>
        <strain evidence="2">ATCC 11550 / CBS 779.69 / DSM 880 / IAM 14645 / JCM 23072 / IMI 49137</strain>
    </source>
</reference>
<organism evidence="1 2">
    <name type="scientific">Hapsidospora chrysogenum (strain ATCC 11550 / CBS 779.69 / DSM 880 / IAM 14645 / JCM 23072 / IMI 49137)</name>
    <name type="common">Acremonium chrysogenum</name>
    <dbReference type="NCBI Taxonomy" id="857340"/>
    <lineage>
        <taxon>Eukaryota</taxon>
        <taxon>Fungi</taxon>
        <taxon>Dikarya</taxon>
        <taxon>Ascomycota</taxon>
        <taxon>Pezizomycotina</taxon>
        <taxon>Sordariomycetes</taxon>
        <taxon>Hypocreomycetidae</taxon>
        <taxon>Hypocreales</taxon>
        <taxon>Bionectriaceae</taxon>
        <taxon>Hapsidospora</taxon>
    </lineage>
</organism>
<dbReference type="Proteomes" id="UP000029964">
    <property type="component" value="Unassembled WGS sequence"/>
</dbReference>